<dbReference type="Proteomes" id="UP001319827">
    <property type="component" value="Chromosome"/>
</dbReference>
<dbReference type="RefSeq" id="WP_221248477.1">
    <property type="nucleotide sequence ID" value="NZ_AP024355.1"/>
</dbReference>
<evidence type="ECO:0008006" key="3">
    <source>
        <dbReference type="Google" id="ProtNLM"/>
    </source>
</evidence>
<protein>
    <recommendedName>
        <fullName evidence="3">DUF945 domain-containing protein</fullName>
    </recommendedName>
</protein>
<reference evidence="1 2" key="2">
    <citation type="journal article" date="2021" name="Int. J. Syst. Evol. Microbiol.">
        <title>Isolation and Polyphasic Characterization of Desulfuromonas versatilis sp. Nov., an Electrogenic Bacteria Capable of Versatile Metabolism Isolated from a Graphene Oxide-Reducing Enrichment Culture.</title>
        <authorList>
            <person name="Xie L."/>
            <person name="Yoshida N."/>
            <person name="Ishii S."/>
            <person name="Meng L."/>
        </authorList>
    </citation>
    <scope>NUCLEOTIDE SEQUENCE [LARGE SCALE GENOMIC DNA]</scope>
    <source>
        <strain evidence="1 2">NIT-T3</strain>
    </source>
</reference>
<evidence type="ECO:0000313" key="2">
    <source>
        <dbReference type="Proteomes" id="UP001319827"/>
    </source>
</evidence>
<gene>
    <name evidence="1" type="ORF">DESUT3_21110</name>
</gene>
<reference evidence="1 2" key="1">
    <citation type="journal article" date="2016" name="C (Basel)">
        <title>Selective Growth of and Electricity Production by Marine Exoelectrogenic Bacteria in Self-Aggregated Hydrogel of Microbially Reduced Graphene Oxide.</title>
        <authorList>
            <person name="Yoshida N."/>
            <person name="Goto Y."/>
            <person name="Miyata Y."/>
        </authorList>
    </citation>
    <scope>NUCLEOTIDE SEQUENCE [LARGE SCALE GENOMIC DNA]</scope>
    <source>
        <strain evidence="1 2">NIT-T3</strain>
    </source>
</reference>
<dbReference type="EMBL" id="AP024355">
    <property type="protein sequence ID" value="BCR05042.1"/>
    <property type="molecule type" value="Genomic_DNA"/>
</dbReference>
<organism evidence="1 2">
    <name type="scientific">Desulfuromonas versatilis</name>
    <dbReference type="NCBI Taxonomy" id="2802975"/>
    <lineage>
        <taxon>Bacteria</taxon>
        <taxon>Pseudomonadati</taxon>
        <taxon>Thermodesulfobacteriota</taxon>
        <taxon>Desulfuromonadia</taxon>
        <taxon>Desulfuromonadales</taxon>
        <taxon>Desulfuromonadaceae</taxon>
        <taxon>Desulfuromonas</taxon>
    </lineage>
</organism>
<evidence type="ECO:0000313" key="1">
    <source>
        <dbReference type="EMBL" id="BCR05042.1"/>
    </source>
</evidence>
<keyword evidence="2" id="KW-1185">Reference proteome</keyword>
<sequence>MKKLTIVILILAVLCAGWAGATYYIGGQAQERYENLLQQYAQLGPVTLSGKDYQRGLLSSEAETLVEFTLPSVEDQQEPTEPVTLVFRHTLRHGPLTLSPALAQVETRLVSVVPDSGEFARVLAKVPELAEPFAFVRVNLDGSMNSRIELPAFQEMTEEGHFTWGGFRFEMDSAPGMKTLVGSFDLPKVELQEADVDFTWDGFRGQFDLTETRPLLYVGTNKATFGSMEMSLPEHEGGPRKTVRMEGFEVVTESSSDGKLIRYVQSMQFAGLTVEGKTYGPGVCEVEVSNLDCDALAGFQGDAREVYRNADNFNPDELAAQVIPLYGRLVEKLVTGNPELNIRKLHFSTPMGDFDGNVQVKLAGGQGLTLDNPAALLEHLEAAARVSVAEGLIGAVMAAAVKDNLRAAIEQGQVPPYSDEEIAALAEQQLNGQLEALVAQNFILREGGQIKTSATFNRGELAVNGQPLPLFGGQ</sequence>
<dbReference type="Pfam" id="PF06097">
    <property type="entry name" value="DUF945"/>
    <property type="match status" value="1"/>
</dbReference>
<accession>A0ABM8HT16</accession>
<dbReference type="InterPro" id="IPR010352">
    <property type="entry name" value="DUF945"/>
</dbReference>
<proteinExistence type="predicted"/>
<name>A0ABM8HT16_9BACT</name>